<dbReference type="EMBL" id="JBITYG010000011">
    <property type="protein sequence ID" value="MFI9105114.1"/>
    <property type="molecule type" value="Genomic_DNA"/>
</dbReference>
<keyword evidence="1" id="KW-0812">Transmembrane</keyword>
<feature type="signal peptide" evidence="2">
    <location>
        <begin position="1"/>
        <end position="32"/>
    </location>
</feature>
<name>A0ABW8CF98_9ACTN</name>
<evidence type="ECO:0000256" key="2">
    <source>
        <dbReference type="SAM" id="SignalP"/>
    </source>
</evidence>
<dbReference type="RefSeq" id="WP_399655858.1">
    <property type="nucleotide sequence ID" value="NZ_JBITYG010000011.1"/>
</dbReference>
<evidence type="ECO:0000256" key="1">
    <source>
        <dbReference type="SAM" id="Phobius"/>
    </source>
</evidence>
<evidence type="ECO:0000313" key="3">
    <source>
        <dbReference type="EMBL" id="MFI9105114.1"/>
    </source>
</evidence>
<dbReference type="Proteomes" id="UP001614394">
    <property type="component" value="Unassembled WGS sequence"/>
</dbReference>
<evidence type="ECO:0000313" key="4">
    <source>
        <dbReference type="Proteomes" id="UP001614394"/>
    </source>
</evidence>
<sequence>MKTSTTHKIAAGAAAVLASGALTLVAVPVAHADDTPGASVSTAPAAAREAAAAPATLDTLSRFFARDARDGGTALKGATKAAAPHLEGATVTVNTLNPGFVAGDRGAAVALPEFAATKAVSADGHTASVWTVRSGAGWKVVNIATGSDETDYVAKGGAQPGSTVFREPQIDAWYVVRGDRVLPLDPDAVKAVGAAGTTLAGYQQLVHRRYGDKLPGSAYDRAGLGGGYDTGAAPGAAPGTVPGAAPEAVGPAAAPGVAPAVAAAPEAQAAADSAADGHLGKGAPLGAVGAGLALITALAFGVRRRTMRRS</sequence>
<keyword evidence="1" id="KW-0472">Membrane</keyword>
<proteinExistence type="predicted"/>
<feature type="transmembrane region" description="Helical" evidence="1">
    <location>
        <begin position="283"/>
        <end position="302"/>
    </location>
</feature>
<keyword evidence="4" id="KW-1185">Reference proteome</keyword>
<feature type="chain" id="PRO_5047503705" evidence="2">
    <location>
        <begin position="33"/>
        <end position="310"/>
    </location>
</feature>
<accession>A0ABW8CF98</accession>
<organism evidence="3 4">
    <name type="scientific">Streptomyces fildesensis</name>
    <dbReference type="NCBI Taxonomy" id="375757"/>
    <lineage>
        <taxon>Bacteria</taxon>
        <taxon>Bacillati</taxon>
        <taxon>Actinomycetota</taxon>
        <taxon>Actinomycetes</taxon>
        <taxon>Kitasatosporales</taxon>
        <taxon>Streptomycetaceae</taxon>
        <taxon>Streptomyces</taxon>
    </lineage>
</organism>
<comment type="caution">
    <text evidence="3">The sequence shown here is derived from an EMBL/GenBank/DDBJ whole genome shotgun (WGS) entry which is preliminary data.</text>
</comment>
<reference evidence="3 4" key="1">
    <citation type="submission" date="2024-10" db="EMBL/GenBank/DDBJ databases">
        <title>The Natural Products Discovery Center: Release of the First 8490 Sequenced Strains for Exploring Actinobacteria Biosynthetic Diversity.</title>
        <authorList>
            <person name="Kalkreuter E."/>
            <person name="Kautsar S.A."/>
            <person name="Yang D."/>
            <person name="Bader C.D."/>
            <person name="Teijaro C.N."/>
            <person name="Fluegel L."/>
            <person name="Davis C.M."/>
            <person name="Simpson J.R."/>
            <person name="Lauterbach L."/>
            <person name="Steele A.D."/>
            <person name="Gui C."/>
            <person name="Meng S."/>
            <person name="Li G."/>
            <person name="Viehrig K."/>
            <person name="Ye F."/>
            <person name="Su P."/>
            <person name="Kiefer A.F."/>
            <person name="Nichols A."/>
            <person name="Cepeda A.J."/>
            <person name="Yan W."/>
            <person name="Fan B."/>
            <person name="Jiang Y."/>
            <person name="Adhikari A."/>
            <person name="Zheng C.-J."/>
            <person name="Schuster L."/>
            <person name="Cowan T.M."/>
            <person name="Smanski M.J."/>
            <person name="Chevrette M.G."/>
            <person name="De Carvalho L.P.S."/>
            <person name="Shen B."/>
        </authorList>
    </citation>
    <scope>NUCLEOTIDE SEQUENCE [LARGE SCALE GENOMIC DNA]</scope>
    <source>
        <strain evidence="3 4">NPDC053399</strain>
    </source>
</reference>
<gene>
    <name evidence="3" type="ORF">ACIGXA_31860</name>
</gene>
<protein>
    <submittedName>
        <fullName evidence="3">Uncharacterized protein</fullName>
    </submittedName>
</protein>
<keyword evidence="1" id="KW-1133">Transmembrane helix</keyword>
<keyword evidence="2" id="KW-0732">Signal</keyword>